<feature type="domain" description="Reverse transcriptase Ty1/copia-type" evidence="1">
    <location>
        <begin position="11"/>
        <end position="122"/>
    </location>
</feature>
<dbReference type="PANTHER" id="PTHR11439">
    <property type="entry name" value="GAG-POL-RELATED RETROTRANSPOSON"/>
    <property type="match status" value="1"/>
</dbReference>
<dbReference type="Pfam" id="PF07727">
    <property type="entry name" value="RVT_2"/>
    <property type="match status" value="1"/>
</dbReference>
<accession>A0A176WAQ7</accession>
<dbReference type="CDD" id="cd09272">
    <property type="entry name" value="RNase_HI_RT_Ty1"/>
    <property type="match status" value="1"/>
</dbReference>
<name>A0A176WAQ7_MARPO</name>
<dbReference type="PANTHER" id="PTHR11439:SF491">
    <property type="entry name" value="INTEGRASE CATALYTIC DOMAIN-CONTAINING PROTEIN"/>
    <property type="match status" value="1"/>
</dbReference>
<protein>
    <recommendedName>
        <fullName evidence="1">Reverse transcriptase Ty1/copia-type domain-containing protein</fullName>
    </recommendedName>
</protein>
<reference evidence="2" key="1">
    <citation type="submission" date="2016-03" db="EMBL/GenBank/DDBJ databases">
        <title>Mechanisms controlling the formation of the plant cell surface in tip-growing cells are functionally conserved among land plants.</title>
        <authorList>
            <person name="Honkanen S."/>
            <person name="Jones V.A."/>
            <person name="Morieri G."/>
            <person name="Champion C."/>
            <person name="Hetherington A.J."/>
            <person name="Kelly S."/>
            <person name="Saint-Marcoux D."/>
            <person name="Proust H."/>
            <person name="Prescott H."/>
            <person name="Dolan L."/>
        </authorList>
    </citation>
    <scope>NUCLEOTIDE SEQUENCE [LARGE SCALE GENOMIC DNA]</scope>
    <source>
        <tissue evidence="2">Whole gametophyte</tissue>
    </source>
</reference>
<dbReference type="InterPro" id="IPR013103">
    <property type="entry name" value="RVT_2"/>
</dbReference>
<sequence length="247" mass="28033">MEREMQSLIDNKTWKLVELRKDQTVIDSKWVYKLKDNPAGDEAGIFKARLVARGFTHEKRVDYNEVFSLVAKYATIRLVCALAATISLVINQMNVVTAFLYGYLEEEIYMRQPIGFEVKGHERPDIALAMGKMSKYMSNLGKVHLEAVKWILRYLKNTVDYGLLFNGLLDNAKSLFGYVDVDYRQDLDKSRSITGYVFTLGGGSISWGSILQKCVAQSTIEAEYVAATEAAKEAIWLDRLIMEMGLT</sequence>
<comment type="caution">
    <text evidence="2">The sequence shown here is derived from an EMBL/GenBank/DDBJ whole genome shotgun (WGS) entry which is preliminary data.</text>
</comment>
<dbReference type="Proteomes" id="UP000077202">
    <property type="component" value="Unassembled WGS sequence"/>
</dbReference>
<evidence type="ECO:0000313" key="2">
    <source>
        <dbReference type="EMBL" id="OAE30129.1"/>
    </source>
</evidence>
<gene>
    <name evidence="2" type="ORF">AXG93_246s1000</name>
</gene>
<dbReference type="EMBL" id="LVLJ01001352">
    <property type="protein sequence ID" value="OAE30129.1"/>
    <property type="molecule type" value="Genomic_DNA"/>
</dbReference>
<organism evidence="2 3">
    <name type="scientific">Marchantia polymorpha subsp. ruderalis</name>
    <dbReference type="NCBI Taxonomy" id="1480154"/>
    <lineage>
        <taxon>Eukaryota</taxon>
        <taxon>Viridiplantae</taxon>
        <taxon>Streptophyta</taxon>
        <taxon>Embryophyta</taxon>
        <taxon>Marchantiophyta</taxon>
        <taxon>Marchantiopsida</taxon>
        <taxon>Marchantiidae</taxon>
        <taxon>Marchantiales</taxon>
        <taxon>Marchantiaceae</taxon>
        <taxon>Marchantia</taxon>
    </lineage>
</organism>
<proteinExistence type="predicted"/>
<evidence type="ECO:0000259" key="1">
    <source>
        <dbReference type="Pfam" id="PF07727"/>
    </source>
</evidence>
<evidence type="ECO:0000313" key="3">
    <source>
        <dbReference type="Proteomes" id="UP000077202"/>
    </source>
</evidence>
<keyword evidence="3" id="KW-1185">Reference proteome</keyword>
<dbReference type="AlphaFoldDB" id="A0A176WAQ7"/>